<protein>
    <submittedName>
        <fullName evidence="4">RNA-binding S4 domain-containing protein</fullName>
    </submittedName>
</protein>
<dbReference type="Gene3D" id="3.10.290.10">
    <property type="entry name" value="RNA-binding S4 domain"/>
    <property type="match status" value="1"/>
</dbReference>
<dbReference type="PROSITE" id="PS50889">
    <property type="entry name" value="S4"/>
    <property type="match status" value="1"/>
</dbReference>
<feature type="region of interest" description="Disordered" evidence="2">
    <location>
        <begin position="78"/>
        <end position="126"/>
    </location>
</feature>
<comment type="caution">
    <text evidence="4">The sequence shown here is derived from an EMBL/GenBank/DDBJ whole genome shotgun (WGS) entry which is preliminary data.</text>
</comment>
<reference evidence="5" key="1">
    <citation type="journal article" date="2019" name="Int. J. Syst. Evol. Microbiol.">
        <title>The Global Catalogue of Microorganisms (GCM) 10K type strain sequencing project: providing services to taxonomists for standard genome sequencing and annotation.</title>
        <authorList>
            <consortium name="The Broad Institute Genomics Platform"/>
            <consortium name="The Broad Institute Genome Sequencing Center for Infectious Disease"/>
            <person name="Wu L."/>
            <person name="Ma J."/>
        </authorList>
    </citation>
    <scope>NUCLEOTIDE SEQUENCE [LARGE SCALE GENOMIC DNA]</scope>
    <source>
        <strain evidence="5">JCM 17190</strain>
    </source>
</reference>
<dbReference type="InterPro" id="IPR036986">
    <property type="entry name" value="S4_RNA-bd_sf"/>
</dbReference>
<dbReference type="CDD" id="cd00165">
    <property type="entry name" value="S4"/>
    <property type="match status" value="1"/>
</dbReference>
<organism evidence="4 5">
    <name type="scientific">Celeribacter arenosi</name>
    <dbReference type="NCBI Taxonomy" id="792649"/>
    <lineage>
        <taxon>Bacteria</taxon>
        <taxon>Pseudomonadati</taxon>
        <taxon>Pseudomonadota</taxon>
        <taxon>Alphaproteobacteria</taxon>
        <taxon>Rhodobacterales</taxon>
        <taxon>Roseobacteraceae</taxon>
        <taxon>Celeribacter</taxon>
    </lineage>
</organism>
<keyword evidence="1" id="KW-0694">RNA-binding</keyword>
<accession>A0ABP7JTB1</accession>
<sequence length="126" mass="14279">MEKRETIRLDKWLWFARFFKTRGLAAKTVTGGHVRVNRDKVAKAATSVGAGDVLTFLQGRDIRVIRVEACGARRGPAPEAQTLYTDLEPPKEDRDVVPPSPRFEGKGRPTKKDRRTGLLYQRDMLD</sequence>
<dbReference type="RefSeq" id="WP_344842198.1">
    <property type="nucleotide sequence ID" value="NZ_BAABDF010000001.1"/>
</dbReference>
<keyword evidence="5" id="KW-1185">Reference proteome</keyword>
<evidence type="ECO:0000259" key="3">
    <source>
        <dbReference type="SMART" id="SM00363"/>
    </source>
</evidence>
<feature type="domain" description="RNA-binding S4" evidence="3">
    <location>
        <begin position="7"/>
        <end position="70"/>
    </location>
</feature>
<evidence type="ECO:0000256" key="2">
    <source>
        <dbReference type="SAM" id="MobiDB-lite"/>
    </source>
</evidence>
<dbReference type="Pfam" id="PF01479">
    <property type="entry name" value="S4"/>
    <property type="match status" value="1"/>
</dbReference>
<evidence type="ECO:0000256" key="1">
    <source>
        <dbReference type="PROSITE-ProRule" id="PRU00182"/>
    </source>
</evidence>
<dbReference type="EMBL" id="BAABDF010000001">
    <property type="protein sequence ID" value="GAA3854145.1"/>
    <property type="molecule type" value="Genomic_DNA"/>
</dbReference>
<dbReference type="InterPro" id="IPR002942">
    <property type="entry name" value="S4_RNA-bd"/>
</dbReference>
<name>A0ABP7JTB1_9RHOB</name>
<evidence type="ECO:0000313" key="5">
    <source>
        <dbReference type="Proteomes" id="UP001399917"/>
    </source>
</evidence>
<dbReference type="SMART" id="SM00363">
    <property type="entry name" value="S4"/>
    <property type="match status" value="1"/>
</dbReference>
<evidence type="ECO:0000313" key="4">
    <source>
        <dbReference type="EMBL" id="GAA3854145.1"/>
    </source>
</evidence>
<dbReference type="SUPFAM" id="SSF55174">
    <property type="entry name" value="Alpha-L RNA-binding motif"/>
    <property type="match status" value="1"/>
</dbReference>
<dbReference type="Proteomes" id="UP001399917">
    <property type="component" value="Unassembled WGS sequence"/>
</dbReference>
<proteinExistence type="predicted"/>
<gene>
    <name evidence="4" type="ORF">GCM10022404_01870</name>
</gene>